<accession>A0A0W8G7M9</accession>
<gene>
    <name evidence="1" type="ORF">ASZ90_000943</name>
</gene>
<dbReference type="AlphaFoldDB" id="A0A0W8G7M9"/>
<dbReference type="EMBL" id="LNQE01000124">
    <property type="protein sequence ID" value="KUG29163.1"/>
    <property type="molecule type" value="Genomic_DNA"/>
</dbReference>
<evidence type="ECO:0000313" key="1">
    <source>
        <dbReference type="EMBL" id="KUG29163.1"/>
    </source>
</evidence>
<sequence length="82" mass="9228">MRRHLILAFLCAALFMAGCTKPPYRAPDKSLAQLNGDYTDCYSQAALTANTPPYPDNLFRTVSEQTDQCMKSRGYTDGCMFY</sequence>
<comment type="caution">
    <text evidence="1">The sequence shown here is derived from an EMBL/GenBank/DDBJ whole genome shotgun (WGS) entry which is preliminary data.</text>
</comment>
<dbReference type="PROSITE" id="PS51257">
    <property type="entry name" value="PROKAR_LIPOPROTEIN"/>
    <property type="match status" value="1"/>
</dbReference>
<protein>
    <recommendedName>
        <fullName evidence="2">Lipoprotein</fullName>
    </recommendedName>
</protein>
<reference evidence="1" key="1">
    <citation type="journal article" date="2015" name="Proc. Natl. Acad. Sci. U.S.A.">
        <title>Networks of energetic and metabolic interactions define dynamics in microbial communities.</title>
        <authorList>
            <person name="Embree M."/>
            <person name="Liu J.K."/>
            <person name="Al-Bassam M.M."/>
            <person name="Zengler K."/>
        </authorList>
    </citation>
    <scope>NUCLEOTIDE SEQUENCE</scope>
</reference>
<evidence type="ECO:0008006" key="2">
    <source>
        <dbReference type="Google" id="ProtNLM"/>
    </source>
</evidence>
<name>A0A0W8G7M9_9ZZZZ</name>
<proteinExistence type="predicted"/>
<organism evidence="1">
    <name type="scientific">hydrocarbon metagenome</name>
    <dbReference type="NCBI Taxonomy" id="938273"/>
    <lineage>
        <taxon>unclassified sequences</taxon>
        <taxon>metagenomes</taxon>
        <taxon>ecological metagenomes</taxon>
    </lineage>
</organism>